<evidence type="ECO:0000256" key="3">
    <source>
        <dbReference type="ARBA" id="ARBA00005498"/>
    </source>
</evidence>
<evidence type="ECO:0000256" key="1">
    <source>
        <dbReference type="ARBA" id="ARBA00004123"/>
    </source>
</evidence>
<dbReference type="GO" id="GO:0051301">
    <property type="term" value="P:cell division"/>
    <property type="evidence" value="ECO:0007669"/>
    <property type="project" value="UniProtKB-KW"/>
</dbReference>
<dbReference type="OMA" id="ANDLQIC"/>
<evidence type="ECO:0000256" key="11">
    <source>
        <dbReference type="SAM" id="Coils"/>
    </source>
</evidence>
<keyword evidence="16" id="KW-1185">Reference proteome</keyword>
<dbReference type="FunCoup" id="A5E2F1">
    <property type="interactions" value="280"/>
</dbReference>
<dbReference type="InterPro" id="IPR041112">
    <property type="entry name" value="Nuf2_DHR10-like"/>
</dbReference>
<reference evidence="15 16" key="1">
    <citation type="journal article" date="2009" name="Nature">
        <title>Evolution of pathogenicity and sexual reproduction in eight Candida genomes.</title>
        <authorList>
            <person name="Butler G."/>
            <person name="Rasmussen M.D."/>
            <person name="Lin M.F."/>
            <person name="Santos M.A."/>
            <person name="Sakthikumar S."/>
            <person name="Munro C.A."/>
            <person name="Rheinbay E."/>
            <person name="Grabherr M."/>
            <person name="Forche A."/>
            <person name="Reedy J.L."/>
            <person name="Agrafioti I."/>
            <person name="Arnaud M.B."/>
            <person name="Bates S."/>
            <person name="Brown A.J."/>
            <person name="Brunke S."/>
            <person name="Costanzo M.C."/>
            <person name="Fitzpatrick D.A."/>
            <person name="de Groot P.W."/>
            <person name="Harris D."/>
            <person name="Hoyer L.L."/>
            <person name="Hube B."/>
            <person name="Klis F.M."/>
            <person name="Kodira C."/>
            <person name="Lennard N."/>
            <person name="Logue M.E."/>
            <person name="Martin R."/>
            <person name="Neiman A.M."/>
            <person name="Nikolaou E."/>
            <person name="Quail M.A."/>
            <person name="Quinn J."/>
            <person name="Santos M.C."/>
            <person name="Schmitzberger F.F."/>
            <person name="Sherlock G."/>
            <person name="Shah P."/>
            <person name="Silverstein K.A."/>
            <person name="Skrzypek M.S."/>
            <person name="Soll D."/>
            <person name="Staggs R."/>
            <person name="Stansfield I."/>
            <person name="Stumpf M.P."/>
            <person name="Sudbery P.E."/>
            <person name="Srikantha T."/>
            <person name="Zeng Q."/>
            <person name="Berman J."/>
            <person name="Berriman M."/>
            <person name="Heitman J."/>
            <person name="Gow N.A."/>
            <person name="Lorenz M.C."/>
            <person name="Birren B.W."/>
            <person name="Kellis M."/>
            <person name="Cuomo C.A."/>
        </authorList>
    </citation>
    <scope>NUCLEOTIDE SEQUENCE [LARGE SCALE GENOMIC DNA]</scope>
    <source>
        <strain evidence="16">ATCC 11503 / BCRC 21390 / CBS 2605 / JCM 1781 / NBRC 1676 / NRRL YB-4239</strain>
    </source>
</reference>
<dbReference type="Proteomes" id="UP000001996">
    <property type="component" value="Unassembled WGS sequence"/>
</dbReference>
<evidence type="ECO:0000256" key="8">
    <source>
        <dbReference type="ARBA" id="ARBA00023242"/>
    </source>
</evidence>
<evidence type="ECO:0000256" key="7">
    <source>
        <dbReference type="ARBA" id="ARBA00023054"/>
    </source>
</evidence>
<evidence type="ECO:0000256" key="2">
    <source>
        <dbReference type="ARBA" id="ARBA00004584"/>
    </source>
</evidence>
<feature type="coiled-coil region" evidence="11">
    <location>
        <begin position="226"/>
        <end position="310"/>
    </location>
</feature>
<gene>
    <name evidence="15" type="ORF">LELG_03788</name>
</gene>
<evidence type="ECO:0000256" key="5">
    <source>
        <dbReference type="ARBA" id="ARBA00022618"/>
    </source>
</evidence>
<evidence type="ECO:0000256" key="4">
    <source>
        <dbReference type="ARBA" id="ARBA00022454"/>
    </source>
</evidence>
<feature type="coiled-coil region" evidence="11">
    <location>
        <begin position="343"/>
        <end position="471"/>
    </location>
</feature>
<comment type="subcellular location">
    <subcellularLocation>
        <location evidence="2">Chromosome</location>
        <location evidence="2">Centromere</location>
    </subcellularLocation>
    <subcellularLocation>
        <location evidence="1">Nucleus</location>
    </subcellularLocation>
</comment>
<feature type="domain" description="Kinetochore protein Nuf2 N-terminal" evidence="13">
    <location>
        <begin position="47"/>
        <end position="227"/>
    </location>
</feature>
<dbReference type="Pfam" id="PF03800">
    <property type="entry name" value="Nuf2"/>
    <property type="match status" value="1"/>
</dbReference>
<dbReference type="EMBL" id="CH981528">
    <property type="protein sequence ID" value="EDK45609.1"/>
    <property type="molecule type" value="Genomic_DNA"/>
</dbReference>
<dbReference type="KEGG" id="lel:PVL30_004615"/>
<proteinExistence type="inferred from homology"/>
<name>A5E2F1_LODEL</name>
<keyword evidence="4" id="KW-0158">Chromosome</keyword>
<sequence length="531" mass="61489">MSRVSLPNRVGTPSHRQSFIPSTTFNNNVATSASTSAAASSRQLRRKTFPLLDTREITACLQECEFDVTLEQINRPTSSFITGLCKTFVEIFMAIDDLDSVAKQIISRNLKQQQQQQQDEEEGGAEQQQRQNYKNQSEINGNGVAYELNGNGISEPEVELTPLSRFIILFKFSKRFFHNINVSDFTISDLSKPDPFRIRRLLSAVVNYIRFRETNSQIFDSMAAEAEQKTQAVKQQQADIQILHDQIKDLDLKIKFENDGKSNVPRTDIQHAHNYNKKLETKLRHLKAEQEKLTRQHDEYKTEKSSMANKLHDLSFLCDEVQGEIENLKAYQNTDIEVLQKITNDLKEEAETRNAECKRFEQQYQNLGKTIDSIQVNKVKMREILKLSEELKRTLQQQESELVQLSKRRDQLLQLQAESEDLANQILICQKQLEKTSKKYTDLTTQQEKKQVALQAKLDEAKEKLKEMFASQSEQRDSHQMKIDEISQISKETDLMNEAFEKEMKASEVKLNQLNSALKYYMNELNEKLTI</sequence>
<evidence type="ECO:0000313" key="16">
    <source>
        <dbReference type="Proteomes" id="UP000001996"/>
    </source>
</evidence>
<dbReference type="STRING" id="379508.A5E2F1"/>
<keyword evidence="8" id="KW-0539">Nucleus</keyword>
<feature type="region of interest" description="Disordered" evidence="12">
    <location>
        <begin position="1"/>
        <end position="22"/>
    </location>
</feature>
<evidence type="ECO:0000256" key="12">
    <source>
        <dbReference type="SAM" id="MobiDB-lite"/>
    </source>
</evidence>
<dbReference type="VEuPathDB" id="FungiDB:LELG_03788"/>
<dbReference type="InterPro" id="IPR005549">
    <property type="entry name" value="Kinetochore_Nuf2_N"/>
</dbReference>
<keyword evidence="7 11" id="KW-0175">Coiled coil</keyword>
<organism evidence="15 16">
    <name type="scientific">Lodderomyces elongisporus (strain ATCC 11503 / CBS 2605 / JCM 1781 / NBRC 1676 / NRRL YB-4239)</name>
    <name type="common">Yeast</name>
    <name type="synonym">Saccharomyces elongisporus</name>
    <dbReference type="NCBI Taxonomy" id="379508"/>
    <lineage>
        <taxon>Eukaryota</taxon>
        <taxon>Fungi</taxon>
        <taxon>Dikarya</taxon>
        <taxon>Ascomycota</taxon>
        <taxon>Saccharomycotina</taxon>
        <taxon>Pichiomycetes</taxon>
        <taxon>Debaryomycetaceae</taxon>
        <taxon>Candida/Lodderomyces clade</taxon>
        <taxon>Lodderomyces</taxon>
    </lineage>
</organism>
<comment type="similarity">
    <text evidence="3">Belongs to the NUF2 family.</text>
</comment>
<dbReference type="InterPro" id="IPR038275">
    <property type="entry name" value="Nuf2_N_sf"/>
</dbReference>
<evidence type="ECO:0000313" key="15">
    <source>
        <dbReference type="EMBL" id="EDK45609.1"/>
    </source>
</evidence>
<evidence type="ECO:0000259" key="13">
    <source>
        <dbReference type="Pfam" id="PF03800"/>
    </source>
</evidence>
<dbReference type="InParanoid" id="A5E2F1"/>
<dbReference type="OrthoDB" id="8194677at2759"/>
<keyword evidence="5" id="KW-0132">Cell division</keyword>
<evidence type="ECO:0000259" key="14">
    <source>
        <dbReference type="Pfam" id="PF18595"/>
    </source>
</evidence>
<keyword evidence="9" id="KW-0131">Cell cycle</keyword>
<feature type="region of interest" description="Disordered" evidence="12">
    <location>
        <begin position="112"/>
        <end position="136"/>
    </location>
</feature>
<dbReference type="GeneID" id="5232246"/>
<dbReference type="Gene3D" id="1.10.418.60">
    <property type="entry name" value="Ncd80 complex, Nuf2 subunit"/>
    <property type="match status" value="1"/>
</dbReference>
<evidence type="ECO:0000256" key="9">
    <source>
        <dbReference type="ARBA" id="ARBA00023306"/>
    </source>
</evidence>
<evidence type="ECO:0000256" key="6">
    <source>
        <dbReference type="ARBA" id="ARBA00022776"/>
    </source>
</evidence>
<dbReference type="Pfam" id="PF18595">
    <property type="entry name" value="Nuf2_DHR10-like"/>
    <property type="match status" value="1"/>
</dbReference>
<keyword evidence="10" id="KW-0137">Centromere</keyword>
<dbReference type="HOGENOM" id="CLU_025461_2_0_1"/>
<dbReference type="GO" id="GO:0005634">
    <property type="term" value="C:nucleus"/>
    <property type="evidence" value="ECO:0007669"/>
    <property type="project" value="UniProtKB-SubCell"/>
</dbReference>
<evidence type="ECO:0000256" key="10">
    <source>
        <dbReference type="ARBA" id="ARBA00023328"/>
    </source>
</evidence>
<feature type="domain" description="Nuf2 DHR10-like" evidence="14">
    <location>
        <begin position="348"/>
        <end position="463"/>
    </location>
</feature>
<accession>A5E2F1</accession>
<protein>
    <submittedName>
        <fullName evidence="15">Uncharacterized protein</fullName>
    </submittedName>
</protein>
<dbReference type="AlphaFoldDB" id="A5E2F1"/>
<dbReference type="GO" id="GO:0031262">
    <property type="term" value="C:Ndc80 complex"/>
    <property type="evidence" value="ECO:0007669"/>
    <property type="project" value="InterPro"/>
</dbReference>
<dbReference type="eggNOG" id="KOG4438">
    <property type="taxonomic scope" value="Eukaryota"/>
</dbReference>
<keyword evidence="6" id="KW-0498">Mitosis</keyword>